<dbReference type="EC" id="3.1.1.53" evidence="2"/>
<dbReference type="SUPFAM" id="SSF52266">
    <property type="entry name" value="SGNH hydrolase"/>
    <property type="match status" value="1"/>
</dbReference>
<evidence type="ECO:0000313" key="2">
    <source>
        <dbReference type="EMBL" id="AWX43400.1"/>
    </source>
</evidence>
<keyword evidence="2" id="KW-0378">Hydrolase</keyword>
<dbReference type="AlphaFoldDB" id="A0A2Z4LNR9"/>
<dbReference type="InterPro" id="IPR051532">
    <property type="entry name" value="Ester_Hydrolysis_Enzymes"/>
</dbReference>
<dbReference type="PANTHER" id="PTHR30383:SF5">
    <property type="entry name" value="SGNH HYDROLASE-TYPE ESTERASE DOMAIN-CONTAINING PROTEIN"/>
    <property type="match status" value="1"/>
</dbReference>
<dbReference type="PANTHER" id="PTHR30383">
    <property type="entry name" value="THIOESTERASE 1/PROTEASE 1/LYSOPHOSPHOLIPASE L1"/>
    <property type="match status" value="1"/>
</dbReference>
<gene>
    <name evidence="2" type="primary">siaE</name>
    <name evidence="2" type="ORF">HME9304_00388</name>
</gene>
<dbReference type="InterPro" id="IPR036514">
    <property type="entry name" value="SGNH_hydro_sf"/>
</dbReference>
<dbReference type="GO" id="GO:0001681">
    <property type="term" value="F:sialate O-acetylesterase activity"/>
    <property type="evidence" value="ECO:0007669"/>
    <property type="project" value="UniProtKB-EC"/>
</dbReference>
<organism evidence="2 3">
    <name type="scientific">Flagellimonas maritima</name>
    <dbReference type="NCBI Taxonomy" id="1383885"/>
    <lineage>
        <taxon>Bacteria</taxon>
        <taxon>Pseudomonadati</taxon>
        <taxon>Bacteroidota</taxon>
        <taxon>Flavobacteriia</taxon>
        <taxon>Flavobacteriales</taxon>
        <taxon>Flavobacteriaceae</taxon>
        <taxon>Flagellimonas</taxon>
    </lineage>
</organism>
<evidence type="ECO:0000259" key="1">
    <source>
        <dbReference type="Pfam" id="PF13472"/>
    </source>
</evidence>
<keyword evidence="3" id="KW-1185">Reference proteome</keyword>
<accession>A0A2Z4LNR9</accession>
<proteinExistence type="predicted"/>
<dbReference type="GO" id="GO:0004622">
    <property type="term" value="F:phosphatidylcholine lysophospholipase activity"/>
    <property type="evidence" value="ECO:0007669"/>
    <property type="project" value="TreeGrafter"/>
</dbReference>
<sequence length="217" mass="25779">MRYFFFFFLFITTFQAQEIVPFAKEVNEIKAKIDSIWDNKKETIVFTGSSSIRMWRNLQDQFPEDQIINTGFGGSQTSDLKLFLNELILDYNPSQVFIYEGDNDIFAKKRPNVIIETMQGIIHILKERNPKIKIVLISAKPSISRWHLRGRYKRLNKRLNKLALNTPRVFYADVWTTMLHRRKLKKDLFIEDGLHMNAKGYDLWYEVIKNYMNTTNP</sequence>
<evidence type="ECO:0000313" key="3">
    <source>
        <dbReference type="Proteomes" id="UP000248536"/>
    </source>
</evidence>
<protein>
    <submittedName>
        <fullName evidence="2">Sialate O-acetylesterase</fullName>
        <ecNumber evidence="2">3.1.1.53</ecNumber>
    </submittedName>
</protein>
<feature type="domain" description="SGNH hydrolase-type esterase" evidence="1">
    <location>
        <begin position="49"/>
        <end position="203"/>
    </location>
</feature>
<dbReference type="RefSeq" id="WP_112376980.1">
    <property type="nucleotide sequence ID" value="NZ_CP030104.1"/>
</dbReference>
<dbReference type="KEGG" id="spon:HME9304_00388"/>
<dbReference type="EMBL" id="CP030104">
    <property type="protein sequence ID" value="AWX43400.1"/>
    <property type="molecule type" value="Genomic_DNA"/>
</dbReference>
<dbReference type="OrthoDB" id="9790057at2"/>
<dbReference type="Proteomes" id="UP000248536">
    <property type="component" value="Chromosome"/>
</dbReference>
<reference evidence="2 3" key="1">
    <citation type="submission" date="2018-06" db="EMBL/GenBank/DDBJ databases">
        <title>Spongiibacterium sp. HME9304 Genome sequencing and assembly.</title>
        <authorList>
            <person name="Kang H."/>
            <person name="Kim H."/>
            <person name="Joh K."/>
        </authorList>
    </citation>
    <scope>NUCLEOTIDE SEQUENCE [LARGE SCALE GENOMIC DNA]</scope>
    <source>
        <strain evidence="2 3">HME9304</strain>
    </source>
</reference>
<name>A0A2Z4LNR9_9FLAO</name>
<dbReference type="InterPro" id="IPR013830">
    <property type="entry name" value="SGNH_hydro"/>
</dbReference>
<dbReference type="Pfam" id="PF13472">
    <property type="entry name" value="Lipase_GDSL_2"/>
    <property type="match status" value="1"/>
</dbReference>
<dbReference type="Gene3D" id="3.40.50.1110">
    <property type="entry name" value="SGNH hydrolase"/>
    <property type="match status" value="1"/>
</dbReference>